<evidence type="ECO:0000313" key="1">
    <source>
        <dbReference type="EMBL" id="KAG2640837.1"/>
    </source>
</evidence>
<protein>
    <submittedName>
        <fullName evidence="1">Uncharacterized protein</fullName>
    </submittedName>
</protein>
<accession>A0A8T0W2K0</accession>
<reference evidence="1" key="1">
    <citation type="submission" date="2020-05" db="EMBL/GenBank/DDBJ databases">
        <title>WGS assembly of Panicum virgatum.</title>
        <authorList>
            <person name="Lovell J.T."/>
            <person name="Jenkins J."/>
            <person name="Shu S."/>
            <person name="Juenger T.E."/>
            <person name="Schmutz J."/>
        </authorList>
    </citation>
    <scope>NUCLEOTIDE SEQUENCE</scope>
    <source>
        <strain evidence="1">AP13</strain>
    </source>
</reference>
<name>A0A8T0W2K0_PANVG</name>
<comment type="caution">
    <text evidence="1">The sequence shown here is derived from an EMBL/GenBank/DDBJ whole genome shotgun (WGS) entry which is preliminary data.</text>
</comment>
<dbReference type="EMBL" id="CM029039">
    <property type="protein sequence ID" value="KAG2640837.1"/>
    <property type="molecule type" value="Genomic_DNA"/>
</dbReference>
<gene>
    <name evidence="1" type="ORF">PVAP13_2KG122100</name>
</gene>
<proteinExistence type="predicted"/>
<organism evidence="1 2">
    <name type="scientific">Panicum virgatum</name>
    <name type="common">Blackwell switchgrass</name>
    <dbReference type="NCBI Taxonomy" id="38727"/>
    <lineage>
        <taxon>Eukaryota</taxon>
        <taxon>Viridiplantae</taxon>
        <taxon>Streptophyta</taxon>
        <taxon>Embryophyta</taxon>
        <taxon>Tracheophyta</taxon>
        <taxon>Spermatophyta</taxon>
        <taxon>Magnoliopsida</taxon>
        <taxon>Liliopsida</taxon>
        <taxon>Poales</taxon>
        <taxon>Poaceae</taxon>
        <taxon>PACMAD clade</taxon>
        <taxon>Panicoideae</taxon>
        <taxon>Panicodae</taxon>
        <taxon>Paniceae</taxon>
        <taxon>Panicinae</taxon>
        <taxon>Panicum</taxon>
        <taxon>Panicum sect. Hiantes</taxon>
    </lineage>
</organism>
<sequence length="100" mass="11330">MLPCLLSGLNHVLLHHELCIFISNSFCCVQFSSHPWTCEFQVQVYLPHDQQLILITKACLRCLITDENISVLMHICAGVLTLLDEMLVRETVACKCSVLK</sequence>
<keyword evidence="2" id="KW-1185">Reference proteome</keyword>
<dbReference type="Proteomes" id="UP000823388">
    <property type="component" value="Chromosome 2K"/>
</dbReference>
<evidence type="ECO:0000313" key="2">
    <source>
        <dbReference type="Proteomes" id="UP000823388"/>
    </source>
</evidence>
<dbReference type="AlphaFoldDB" id="A0A8T0W2K0"/>